<feature type="compositionally biased region" description="Low complexity" evidence="1">
    <location>
        <begin position="149"/>
        <end position="162"/>
    </location>
</feature>
<dbReference type="EMBL" id="MU005569">
    <property type="protein sequence ID" value="KAF2692228.1"/>
    <property type="molecule type" value="Genomic_DNA"/>
</dbReference>
<evidence type="ECO:0000313" key="3">
    <source>
        <dbReference type="Proteomes" id="UP000799291"/>
    </source>
</evidence>
<organism evidence="2 3">
    <name type="scientific">Lentithecium fluviatile CBS 122367</name>
    <dbReference type="NCBI Taxonomy" id="1168545"/>
    <lineage>
        <taxon>Eukaryota</taxon>
        <taxon>Fungi</taxon>
        <taxon>Dikarya</taxon>
        <taxon>Ascomycota</taxon>
        <taxon>Pezizomycotina</taxon>
        <taxon>Dothideomycetes</taxon>
        <taxon>Pleosporomycetidae</taxon>
        <taxon>Pleosporales</taxon>
        <taxon>Massarineae</taxon>
        <taxon>Lentitheciaceae</taxon>
        <taxon>Lentithecium</taxon>
    </lineage>
</organism>
<accession>A0A6G1JP75</accession>
<dbReference type="Proteomes" id="UP000799291">
    <property type="component" value="Unassembled WGS sequence"/>
</dbReference>
<dbReference type="AlphaFoldDB" id="A0A6G1JP75"/>
<feature type="compositionally biased region" description="Low complexity" evidence="1">
    <location>
        <begin position="58"/>
        <end position="76"/>
    </location>
</feature>
<protein>
    <submittedName>
        <fullName evidence="2">Uncharacterized protein</fullName>
    </submittedName>
</protein>
<feature type="compositionally biased region" description="Polar residues" evidence="1">
    <location>
        <begin position="108"/>
        <end position="121"/>
    </location>
</feature>
<name>A0A6G1JP75_9PLEO</name>
<feature type="region of interest" description="Disordered" evidence="1">
    <location>
        <begin position="149"/>
        <end position="202"/>
    </location>
</feature>
<evidence type="ECO:0000256" key="1">
    <source>
        <dbReference type="SAM" id="MobiDB-lite"/>
    </source>
</evidence>
<keyword evidence="3" id="KW-1185">Reference proteome</keyword>
<feature type="region of interest" description="Disordered" evidence="1">
    <location>
        <begin position="47"/>
        <end position="121"/>
    </location>
</feature>
<sequence length="202" mass="22184">MPILTASLNPLQSPLSIHHHLHHLSNPQDLQYQHLHRLFHHPHPHLSTATTAAQTPGHPSTASFSHSSHISQRVSSFHQRSRTDLSSDSTTAPAPGLNLPMCHKRGRTTNTVTYSRSSRTRQQFQTAKLAPWLATRAPSILSLQHRHIASPSPSSYAPSSHISPPPFASPIYSPNSESHRKGANVVSDTTVARRTTKSERGA</sequence>
<evidence type="ECO:0000313" key="2">
    <source>
        <dbReference type="EMBL" id="KAF2692228.1"/>
    </source>
</evidence>
<reference evidence="2" key="1">
    <citation type="journal article" date="2020" name="Stud. Mycol.">
        <title>101 Dothideomycetes genomes: a test case for predicting lifestyles and emergence of pathogens.</title>
        <authorList>
            <person name="Haridas S."/>
            <person name="Albert R."/>
            <person name="Binder M."/>
            <person name="Bloem J."/>
            <person name="Labutti K."/>
            <person name="Salamov A."/>
            <person name="Andreopoulos B."/>
            <person name="Baker S."/>
            <person name="Barry K."/>
            <person name="Bills G."/>
            <person name="Bluhm B."/>
            <person name="Cannon C."/>
            <person name="Castanera R."/>
            <person name="Culley D."/>
            <person name="Daum C."/>
            <person name="Ezra D."/>
            <person name="Gonzalez J."/>
            <person name="Henrissat B."/>
            <person name="Kuo A."/>
            <person name="Liang C."/>
            <person name="Lipzen A."/>
            <person name="Lutzoni F."/>
            <person name="Magnuson J."/>
            <person name="Mondo S."/>
            <person name="Nolan M."/>
            <person name="Ohm R."/>
            <person name="Pangilinan J."/>
            <person name="Park H.-J."/>
            <person name="Ramirez L."/>
            <person name="Alfaro M."/>
            <person name="Sun H."/>
            <person name="Tritt A."/>
            <person name="Yoshinaga Y."/>
            <person name="Zwiers L.-H."/>
            <person name="Turgeon B."/>
            <person name="Goodwin S."/>
            <person name="Spatafora J."/>
            <person name="Crous P."/>
            <person name="Grigoriev I."/>
        </authorList>
    </citation>
    <scope>NUCLEOTIDE SEQUENCE</scope>
    <source>
        <strain evidence="2">CBS 122367</strain>
    </source>
</reference>
<proteinExistence type="predicted"/>
<gene>
    <name evidence="2" type="ORF">K458DRAFT_411871</name>
</gene>